<proteinExistence type="predicted"/>
<accession>A0ABY9S190</accession>
<sequence length="204" mass="21559">MKLRVLIGAMKSEKQGARASQLGLPLSTLSNYWSGRRMPRLHTLREIHQAVQAQVPTGVPVTLAELESLRSYAISSDRDRQTVPKDGGVAAGGPAQDRRSRRNEKVQEVVTALRGARASGSLRPLVSMAWSASRTLLPVEFCEAVSALYASGDADLAETLLLADSERGAEGAMRLALALVSAGLTGPAELIMRASLPAGGGENS</sequence>
<protein>
    <recommendedName>
        <fullName evidence="4">XRE family transcriptional regulator</fullName>
    </recommendedName>
</protein>
<keyword evidence="3" id="KW-1185">Reference proteome</keyword>
<evidence type="ECO:0000313" key="3">
    <source>
        <dbReference type="Proteomes" id="UP001250858"/>
    </source>
</evidence>
<dbReference type="EMBL" id="CP133762">
    <property type="protein sequence ID" value="WMX46845.1"/>
    <property type="molecule type" value="Genomic_DNA"/>
</dbReference>
<feature type="region of interest" description="Disordered" evidence="1">
    <location>
        <begin position="75"/>
        <end position="105"/>
    </location>
</feature>
<evidence type="ECO:0000256" key="1">
    <source>
        <dbReference type="SAM" id="MobiDB-lite"/>
    </source>
</evidence>
<gene>
    <name evidence="2" type="ORF">RGF97_21250</name>
</gene>
<dbReference type="Proteomes" id="UP001250858">
    <property type="component" value="Chromosome"/>
</dbReference>
<dbReference type="RefSeq" id="WP_309549172.1">
    <property type="nucleotide sequence ID" value="NZ_CP133762.1"/>
</dbReference>
<organism evidence="2 3">
    <name type="scientific">Streptomyces roseicoloratus</name>
    <dbReference type="NCBI Taxonomy" id="2508722"/>
    <lineage>
        <taxon>Bacteria</taxon>
        <taxon>Bacillati</taxon>
        <taxon>Actinomycetota</taxon>
        <taxon>Actinomycetes</taxon>
        <taxon>Kitasatosporales</taxon>
        <taxon>Streptomycetaceae</taxon>
        <taxon>Streptomyces</taxon>
    </lineage>
</organism>
<evidence type="ECO:0000313" key="2">
    <source>
        <dbReference type="EMBL" id="WMX46845.1"/>
    </source>
</evidence>
<evidence type="ECO:0008006" key="4">
    <source>
        <dbReference type="Google" id="ProtNLM"/>
    </source>
</evidence>
<name>A0ABY9S190_9ACTN</name>
<reference evidence="2 3" key="1">
    <citation type="submission" date="2023-09" db="EMBL/GenBank/DDBJ databases">
        <title>Complete genome of Streptomyces roseicoloratus T14.</title>
        <authorList>
            <person name="Bashizi T."/>
            <person name="Kim M.-J."/>
            <person name="Lee G."/>
            <person name="Tagele S.B."/>
            <person name="Shin J.-H."/>
        </authorList>
    </citation>
    <scope>NUCLEOTIDE SEQUENCE [LARGE SCALE GENOMIC DNA]</scope>
    <source>
        <strain evidence="2 3">T14</strain>
    </source>
</reference>